<dbReference type="Pfam" id="PF25507">
    <property type="entry name" value="OB_POT1A"/>
    <property type="match status" value="1"/>
</dbReference>
<dbReference type="AlphaFoldDB" id="A0A7J7C987"/>
<dbReference type="CDD" id="cd04497">
    <property type="entry name" value="hPOT1_OB1_like"/>
    <property type="match status" value="1"/>
</dbReference>
<evidence type="ECO:0000256" key="5">
    <source>
        <dbReference type="ARBA" id="ARBA00022895"/>
    </source>
</evidence>
<keyword evidence="7" id="KW-0539">Nucleus</keyword>
<dbReference type="OrthoDB" id="2186770at2759"/>
<feature type="domain" description="Telomeric single stranded DNA binding POT1/Cdc13" evidence="8">
    <location>
        <begin position="9"/>
        <end position="144"/>
    </location>
</feature>
<keyword evidence="6" id="KW-0238">DNA-binding</keyword>
<dbReference type="InterPro" id="IPR012340">
    <property type="entry name" value="NA-bd_OB-fold"/>
</dbReference>
<dbReference type="GO" id="GO:0098505">
    <property type="term" value="F:G-rich strand telomeric DNA binding"/>
    <property type="evidence" value="ECO:0007669"/>
    <property type="project" value="TreeGrafter"/>
</dbReference>
<dbReference type="FunFam" id="2.40.50.140:FF:000119">
    <property type="entry name" value="Protection of telomeres 1 homolog"/>
    <property type="match status" value="1"/>
</dbReference>
<dbReference type="InterPro" id="IPR057620">
    <property type="entry name" value="POT1A/B-like_OB"/>
</dbReference>
<accession>A0A7J7C987</accession>
<dbReference type="PANTHER" id="PTHR14513:SF0">
    <property type="entry name" value="PROTECTION OF TELOMERES PROTEIN 1"/>
    <property type="match status" value="1"/>
</dbReference>
<evidence type="ECO:0000256" key="6">
    <source>
        <dbReference type="ARBA" id="ARBA00023125"/>
    </source>
</evidence>
<proteinExistence type="inferred from homology"/>
<keyword evidence="10" id="KW-1185">Reference proteome</keyword>
<dbReference type="SMART" id="SM00976">
    <property type="entry name" value="Telo_bind"/>
    <property type="match status" value="1"/>
</dbReference>
<dbReference type="PANTHER" id="PTHR14513">
    <property type="entry name" value="PROTECTION OF TELOMERES 1"/>
    <property type="match status" value="1"/>
</dbReference>
<dbReference type="Proteomes" id="UP000593562">
    <property type="component" value="Unassembled WGS sequence"/>
</dbReference>
<evidence type="ECO:0000256" key="1">
    <source>
        <dbReference type="ARBA" id="ARBA00004123"/>
    </source>
</evidence>
<evidence type="ECO:0000256" key="4">
    <source>
        <dbReference type="ARBA" id="ARBA00022454"/>
    </source>
</evidence>
<dbReference type="InParanoid" id="A0A7J7C987"/>
<keyword evidence="4" id="KW-0158">Chromosome</keyword>
<keyword evidence="5" id="KW-0779">Telomere</keyword>
<dbReference type="Gene3D" id="2.40.50.140">
    <property type="entry name" value="Nucleic acid-binding proteins"/>
    <property type="match status" value="2"/>
</dbReference>
<evidence type="ECO:0000256" key="2">
    <source>
        <dbReference type="ARBA" id="ARBA00004574"/>
    </source>
</evidence>
<gene>
    <name evidence="9" type="ORF">HS088_TW20G00679</name>
</gene>
<evidence type="ECO:0000256" key="7">
    <source>
        <dbReference type="ARBA" id="ARBA00023242"/>
    </source>
</evidence>
<evidence type="ECO:0000259" key="8">
    <source>
        <dbReference type="SMART" id="SM00976"/>
    </source>
</evidence>
<dbReference type="InterPro" id="IPR011564">
    <property type="entry name" value="Telomer_end-bd_POT1/Cdc13"/>
</dbReference>
<reference evidence="9 10" key="1">
    <citation type="journal article" date="2020" name="Nat. Commun.">
        <title>Genome of Tripterygium wilfordii and identification of cytochrome P450 involved in triptolide biosynthesis.</title>
        <authorList>
            <person name="Tu L."/>
            <person name="Su P."/>
            <person name="Zhang Z."/>
            <person name="Gao L."/>
            <person name="Wang J."/>
            <person name="Hu T."/>
            <person name="Zhou J."/>
            <person name="Zhang Y."/>
            <person name="Zhao Y."/>
            <person name="Liu Y."/>
            <person name="Song Y."/>
            <person name="Tong Y."/>
            <person name="Lu Y."/>
            <person name="Yang J."/>
            <person name="Xu C."/>
            <person name="Jia M."/>
            <person name="Peters R.J."/>
            <person name="Huang L."/>
            <person name="Gao W."/>
        </authorList>
    </citation>
    <scope>NUCLEOTIDE SEQUENCE [LARGE SCALE GENOMIC DNA]</scope>
    <source>
        <strain evidence="10">cv. XIE 37</strain>
        <tissue evidence="9">Leaf</tissue>
    </source>
</reference>
<organism evidence="9 10">
    <name type="scientific">Tripterygium wilfordii</name>
    <name type="common">Thunder God vine</name>
    <dbReference type="NCBI Taxonomy" id="458696"/>
    <lineage>
        <taxon>Eukaryota</taxon>
        <taxon>Viridiplantae</taxon>
        <taxon>Streptophyta</taxon>
        <taxon>Embryophyta</taxon>
        <taxon>Tracheophyta</taxon>
        <taxon>Spermatophyta</taxon>
        <taxon>Magnoliopsida</taxon>
        <taxon>eudicotyledons</taxon>
        <taxon>Gunneridae</taxon>
        <taxon>Pentapetalae</taxon>
        <taxon>rosids</taxon>
        <taxon>fabids</taxon>
        <taxon>Celastrales</taxon>
        <taxon>Celastraceae</taxon>
        <taxon>Tripterygium</taxon>
    </lineage>
</organism>
<dbReference type="Pfam" id="PF02765">
    <property type="entry name" value="POT1"/>
    <property type="match status" value="1"/>
</dbReference>
<comment type="subcellular location">
    <subcellularLocation>
        <location evidence="2">Chromosome</location>
        <location evidence="2">Telomere</location>
    </subcellularLocation>
    <subcellularLocation>
        <location evidence="1">Nucleus</location>
    </subcellularLocation>
</comment>
<dbReference type="GO" id="GO:0032210">
    <property type="term" value="P:regulation of telomere maintenance via telomerase"/>
    <property type="evidence" value="ECO:0007669"/>
    <property type="project" value="TreeGrafter"/>
</dbReference>
<dbReference type="InterPro" id="IPR028389">
    <property type="entry name" value="POT1"/>
</dbReference>
<dbReference type="SUPFAM" id="SSF50249">
    <property type="entry name" value="Nucleic acid-binding proteins"/>
    <property type="match status" value="2"/>
</dbReference>
<dbReference type="FunCoup" id="A0A7J7C987">
    <property type="interactions" value="141"/>
</dbReference>
<dbReference type="GO" id="GO:0010521">
    <property type="term" value="F:telomerase inhibitor activity"/>
    <property type="evidence" value="ECO:0007669"/>
    <property type="project" value="TreeGrafter"/>
</dbReference>
<comment type="caution">
    <text evidence="9">The sequence shown here is derived from an EMBL/GenBank/DDBJ whole genome shotgun (WGS) entry which is preliminary data.</text>
</comment>
<sequence length="463" mass="52760">MGDRDDYKFLALRDAISSINQKVNLIGVVIEFGQPRESKGTDWSCTLKIIDQSYKKHGISVNFFAGDKEKLPHIASTGDIIQLSRVMMKAHNGEVNAVFNKIYSSFAIYGGKDSQDFIPYQFSYKYHSRGQDKKFIEGLRKWLEDFKFDEGSNHYSMLREMKEGQHVDLVCKVIHICEVVNDERIAFVWDGTDAPPTSLQTKVEDGMGNEIPPQSNPLPLSRGILCTFPTVGTVLRVIADQGAETQIFHLLTAGKWTKILSLKCEVNSGLWHGAITCFTKLRHVSDQESLILERQRSFDKRLSVELERMPYWSFPMPSRITEVEYEGAPYATLMDVITYSKVTAKFKCIVRVIAAFPWQAGDFRSPIGTYRIRLTLEDPTARIHAFVYAEDGEEFFEGHPSVDVLTKKRNKLLGVAVNEHGQEIENAPRTPQWIQCCLKSYCLFKSDIWGSRHYRIFGTKLVG</sequence>
<name>A0A7J7C987_TRIWF</name>
<evidence type="ECO:0000313" key="10">
    <source>
        <dbReference type="Proteomes" id="UP000593562"/>
    </source>
</evidence>
<dbReference type="GO" id="GO:0016233">
    <property type="term" value="P:telomere capping"/>
    <property type="evidence" value="ECO:0007669"/>
    <property type="project" value="TreeGrafter"/>
</dbReference>
<evidence type="ECO:0000313" key="9">
    <source>
        <dbReference type="EMBL" id="KAF5730306.1"/>
    </source>
</evidence>
<comment type="similarity">
    <text evidence="3">Belongs to the telombin family.</text>
</comment>
<dbReference type="EMBL" id="JAAARO010000020">
    <property type="protein sequence ID" value="KAF5730306.1"/>
    <property type="molecule type" value="Genomic_DNA"/>
</dbReference>
<dbReference type="GO" id="GO:0000783">
    <property type="term" value="C:nuclear telomere cap complex"/>
    <property type="evidence" value="ECO:0007669"/>
    <property type="project" value="TreeGrafter"/>
</dbReference>
<evidence type="ECO:0000256" key="3">
    <source>
        <dbReference type="ARBA" id="ARBA00008442"/>
    </source>
</evidence>
<protein>
    <submittedName>
        <fullName evidence="9">Protection of telomeres protein 1b-like isoform X1</fullName>
    </submittedName>
</protein>